<evidence type="ECO:0000313" key="9">
    <source>
        <dbReference type="EMBL" id="ACN16070.1"/>
    </source>
</evidence>
<dbReference type="CDD" id="cd14440">
    <property type="entry name" value="AlgX_N_like_3"/>
    <property type="match status" value="1"/>
</dbReference>
<keyword evidence="3" id="KW-0808">Transferase</keyword>
<reference evidence="9 10" key="1">
    <citation type="journal article" date="2009" name="Environ. Microbiol.">
        <title>Genome sequence of Desulfobacterium autotrophicum HRM2, a marine sulfate reducer oxidizing organic carbon completely to carbon dioxide.</title>
        <authorList>
            <person name="Strittmatter A.W."/>
            <person name="Liesegang H."/>
            <person name="Rabus R."/>
            <person name="Decker I."/>
            <person name="Amann J."/>
            <person name="Andres S."/>
            <person name="Henne A."/>
            <person name="Fricke W.F."/>
            <person name="Martinez-Arias R."/>
            <person name="Bartels D."/>
            <person name="Goesmann A."/>
            <person name="Krause L."/>
            <person name="Puehler A."/>
            <person name="Klenk H.P."/>
            <person name="Richter M."/>
            <person name="Schuler M."/>
            <person name="Gloeckner F.O."/>
            <person name="Meyerdierks A."/>
            <person name="Gottschalk G."/>
            <person name="Amann R."/>
        </authorList>
    </citation>
    <scope>NUCLEOTIDE SEQUENCE [LARGE SCALE GENOMIC DNA]</scope>
    <source>
        <strain evidence="10">ATCC 43914 / DSM 3382 / HRM2</strain>
    </source>
</reference>
<dbReference type="HOGENOM" id="CLU_045959_0_0_7"/>
<evidence type="ECO:0000313" key="10">
    <source>
        <dbReference type="Proteomes" id="UP000000442"/>
    </source>
</evidence>
<gene>
    <name evidence="9" type="primary">algJ</name>
    <name evidence="9" type="ordered locus">HRM2_29870</name>
</gene>
<comment type="subcellular location">
    <subcellularLocation>
        <location evidence="1">Periplasm</location>
    </subcellularLocation>
</comment>
<keyword evidence="10" id="KW-1185">Reference proteome</keyword>
<evidence type="ECO:0000256" key="3">
    <source>
        <dbReference type="ARBA" id="ARBA00022679"/>
    </source>
</evidence>
<accession>C0QK44</accession>
<organism evidence="9 10">
    <name type="scientific">Desulforapulum autotrophicum (strain ATCC 43914 / DSM 3382 / VKM B-1955 / HRM2)</name>
    <name type="common">Desulfobacterium autotrophicum</name>
    <dbReference type="NCBI Taxonomy" id="177437"/>
    <lineage>
        <taxon>Bacteria</taxon>
        <taxon>Pseudomonadati</taxon>
        <taxon>Thermodesulfobacteriota</taxon>
        <taxon>Desulfobacteria</taxon>
        <taxon>Desulfobacterales</taxon>
        <taxon>Desulfobacteraceae</taxon>
        <taxon>Desulforapulum</taxon>
    </lineage>
</organism>
<keyword evidence="6" id="KW-0016">Alginate biosynthesis</keyword>
<keyword evidence="4" id="KW-0732">Signal</keyword>
<feature type="transmembrane region" description="Helical" evidence="7">
    <location>
        <begin position="12"/>
        <end position="33"/>
    </location>
</feature>
<proteinExistence type="predicted"/>
<dbReference type="GO" id="GO:0042121">
    <property type="term" value="P:alginic acid biosynthetic process"/>
    <property type="evidence" value="ECO:0007669"/>
    <property type="project" value="UniProtKB-UniPathway"/>
</dbReference>
<evidence type="ECO:0000259" key="8">
    <source>
        <dbReference type="Pfam" id="PF16822"/>
    </source>
</evidence>
<evidence type="ECO:0000256" key="7">
    <source>
        <dbReference type="SAM" id="Phobius"/>
    </source>
</evidence>
<dbReference type="InterPro" id="IPR031811">
    <property type="entry name" value="ALGX/ALGJ_SGNH-like"/>
</dbReference>
<keyword evidence="5" id="KW-0574">Periplasm</keyword>
<protein>
    <submittedName>
        <fullName evidence="9">AlgJ</fullName>
    </submittedName>
</protein>
<dbReference type="EMBL" id="CP001087">
    <property type="protein sequence ID" value="ACN16070.1"/>
    <property type="molecule type" value="Genomic_DNA"/>
</dbReference>
<dbReference type="OrthoDB" id="175771at2"/>
<dbReference type="KEGG" id="dat:HRM2_29870"/>
<feature type="domain" description="AlgX/AlgJ SGNH hydrolase-like" evidence="8">
    <location>
        <begin position="99"/>
        <end position="289"/>
    </location>
</feature>
<keyword evidence="7" id="KW-0472">Membrane</keyword>
<evidence type="ECO:0000256" key="1">
    <source>
        <dbReference type="ARBA" id="ARBA00004418"/>
    </source>
</evidence>
<dbReference type="GO" id="GO:0016740">
    <property type="term" value="F:transferase activity"/>
    <property type="evidence" value="ECO:0007669"/>
    <property type="project" value="UniProtKB-KW"/>
</dbReference>
<evidence type="ECO:0000256" key="6">
    <source>
        <dbReference type="ARBA" id="ARBA00022841"/>
    </source>
</evidence>
<name>C0QK44_DESAH</name>
<keyword evidence="7" id="KW-1133">Transmembrane helix</keyword>
<dbReference type="Proteomes" id="UP000000442">
    <property type="component" value="Chromosome"/>
</dbReference>
<dbReference type="STRING" id="177437.HRM2_29870"/>
<dbReference type="GO" id="GO:0042597">
    <property type="term" value="C:periplasmic space"/>
    <property type="evidence" value="ECO:0007669"/>
    <property type="project" value="UniProtKB-SubCell"/>
</dbReference>
<dbReference type="RefSeq" id="WP_015904832.1">
    <property type="nucleotide sequence ID" value="NC_012108.1"/>
</dbReference>
<evidence type="ECO:0000256" key="4">
    <source>
        <dbReference type="ARBA" id="ARBA00022729"/>
    </source>
</evidence>
<evidence type="ECO:0000256" key="5">
    <source>
        <dbReference type="ARBA" id="ARBA00022764"/>
    </source>
</evidence>
<dbReference type="eggNOG" id="COG0457">
    <property type="taxonomic scope" value="Bacteria"/>
</dbReference>
<sequence>MEKILHRYLNITVVLLFMAGICLPLFTHLYGLFDTGYIETVENRYPQVKPSLPRSLEALHTYPRKMTDYINDHFGFREMFIRCQGLFNHFLGITSSDRVMIGKDGWLFLTDEDMVPQYTGAMNFSREDLDNWITKMEERGAWLKFKGIPFYVVIPPNKMTVYPEFLPDYINKLPVLTRLEQLETQAPGFKNFVFCSLRTGMIHARKNMSVYYKTDSHWNFHGAFFAYQQIMALLKKDFPDLHPLGETDVVLTPEKSFEQDLSRILHLPGAFPDTNADGFILKQPTRVKNQTVLDKEKSFPKIVQTGQTGKPVALVFRDSYTDAMEPFLNETFGTVIYAEYQWMVFDKRLIEAYKPDVVIHIMVERMLRYKPDNASLESTETGFSIKKWGPHQVKQGERFNVQSNGLSALWMICDELSEDTVIVWNNTPLKTDIDLTAFSLAAVVPDQYYAAPGKYPVYLKNTQTGEVTEPVYFYVTQ</sequence>
<dbReference type="AlphaFoldDB" id="C0QK44"/>
<dbReference type="Pfam" id="PF16822">
    <property type="entry name" value="ALGX"/>
    <property type="match status" value="1"/>
</dbReference>
<keyword evidence="7" id="KW-0812">Transmembrane</keyword>
<comment type="pathway">
    <text evidence="2">Glycan biosynthesis; alginate biosynthesis.</text>
</comment>
<evidence type="ECO:0000256" key="2">
    <source>
        <dbReference type="ARBA" id="ARBA00005182"/>
    </source>
</evidence>
<dbReference type="UniPathway" id="UPA00286"/>